<dbReference type="SMART" id="SM00271">
    <property type="entry name" value="DnaJ"/>
    <property type="match status" value="1"/>
</dbReference>
<dbReference type="InterPro" id="IPR050817">
    <property type="entry name" value="DjlA_DnaK_co-chaperone"/>
</dbReference>
<dbReference type="SUPFAM" id="SSF48452">
    <property type="entry name" value="TPR-like"/>
    <property type="match status" value="1"/>
</dbReference>
<feature type="domain" description="J" evidence="2">
    <location>
        <begin position="3"/>
        <end position="76"/>
    </location>
</feature>
<dbReference type="Pfam" id="PF00226">
    <property type="entry name" value="DnaJ"/>
    <property type="match status" value="1"/>
</dbReference>
<evidence type="ECO:0000256" key="1">
    <source>
        <dbReference type="ARBA" id="ARBA00022705"/>
    </source>
</evidence>
<evidence type="ECO:0000313" key="3">
    <source>
        <dbReference type="EMBL" id="QNL45604.1"/>
    </source>
</evidence>
<dbReference type="SUPFAM" id="SSF46565">
    <property type="entry name" value="Chaperone J-domain"/>
    <property type="match status" value="1"/>
</dbReference>
<proteinExistence type="predicted"/>
<gene>
    <name evidence="3" type="ORF">H8790_06285</name>
</gene>
<organism evidence="3 4">
    <name type="scientific">Oscillibacter hominis</name>
    <dbReference type="NCBI Taxonomy" id="2763056"/>
    <lineage>
        <taxon>Bacteria</taxon>
        <taxon>Bacillati</taxon>
        <taxon>Bacillota</taxon>
        <taxon>Clostridia</taxon>
        <taxon>Eubacteriales</taxon>
        <taxon>Oscillospiraceae</taxon>
        <taxon>Oscillibacter</taxon>
    </lineage>
</organism>
<keyword evidence="1" id="KW-0235">DNA replication</keyword>
<dbReference type="InterPro" id="IPR036869">
    <property type="entry name" value="J_dom_sf"/>
</dbReference>
<dbReference type="EMBL" id="CP060490">
    <property type="protein sequence ID" value="QNL45604.1"/>
    <property type="molecule type" value="Genomic_DNA"/>
</dbReference>
<dbReference type="PANTHER" id="PTHR24074">
    <property type="entry name" value="CO-CHAPERONE PROTEIN DJLA"/>
    <property type="match status" value="1"/>
</dbReference>
<accession>A0A7G9B7S3</accession>
<dbReference type="InterPro" id="IPR001623">
    <property type="entry name" value="DnaJ_domain"/>
</dbReference>
<dbReference type="AlphaFoldDB" id="A0A7G9B7S3"/>
<dbReference type="KEGG" id="ohi:H8790_06285"/>
<protein>
    <submittedName>
        <fullName evidence="3">DnaJ domain-containing protein</fullName>
    </submittedName>
</protein>
<dbReference type="Gene3D" id="1.10.287.110">
    <property type="entry name" value="DnaJ domain"/>
    <property type="match status" value="1"/>
</dbReference>
<reference evidence="3 4" key="1">
    <citation type="submission" date="2020-08" db="EMBL/GenBank/DDBJ databases">
        <authorList>
            <person name="Liu C."/>
            <person name="Sun Q."/>
        </authorList>
    </citation>
    <scope>NUCLEOTIDE SEQUENCE [LARGE SCALE GENOMIC DNA]</scope>
    <source>
        <strain evidence="3 4">NSJ-62</strain>
    </source>
</reference>
<dbReference type="PRINTS" id="PR00625">
    <property type="entry name" value="JDOMAIN"/>
</dbReference>
<dbReference type="InterPro" id="IPR011990">
    <property type="entry name" value="TPR-like_helical_dom_sf"/>
</dbReference>
<evidence type="ECO:0000259" key="2">
    <source>
        <dbReference type="PROSITE" id="PS50076"/>
    </source>
</evidence>
<dbReference type="PROSITE" id="PS50076">
    <property type="entry name" value="DNAJ_2"/>
    <property type="match status" value="1"/>
</dbReference>
<keyword evidence="4" id="KW-1185">Reference proteome</keyword>
<dbReference type="RefSeq" id="WP_187334032.1">
    <property type="nucleotide sequence ID" value="NZ_CP060490.1"/>
</dbReference>
<sequence>MNDPYKVLNVSRDATDAEIKKAYLALARKYHPDNYHESPLADLAQEKMKEINGAYEQITKERSGRGSSASSYGYGGGYGGYGYGGYGGSTAGQAYQGASIFQQVRIAINQGDFSRAEGLLNAIDDHNGEWNFLKGTICLRRGWLDEAKRYFQTACQMDPGNQEYRNALNYMENGGQTAYHQGGSFSTESCVGNDLCSRLCCAYLLCNGCGYGGIRFCCI</sequence>
<name>A0A7G9B7S3_9FIRM</name>
<dbReference type="GO" id="GO:0006260">
    <property type="term" value="P:DNA replication"/>
    <property type="evidence" value="ECO:0007669"/>
    <property type="project" value="UniProtKB-KW"/>
</dbReference>
<evidence type="ECO:0000313" key="4">
    <source>
        <dbReference type="Proteomes" id="UP000515960"/>
    </source>
</evidence>
<dbReference type="Proteomes" id="UP000515960">
    <property type="component" value="Chromosome"/>
</dbReference>
<dbReference type="CDD" id="cd06257">
    <property type="entry name" value="DnaJ"/>
    <property type="match status" value="1"/>
</dbReference>
<dbReference type="Gene3D" id="1.25.40.10">
    <property type="entry name" value="Tetratricopeptide repeat domain"/>
    <property type="match status" value="1"/>
</dbReference>